<dbReference type="Proteomes" id="UP000435985">
    <property type="component" value="Unassembled WGS sequence"/>
</dbReference>
<sequence>MLFILVLYFNTIYLHRNNNAKRYKYMARYDLSKIMKRAHNLYKNAHVKYPTFADALRKSWNMAKFEVRVAEERHAIEAETKAREAKVREENEQAAISSVLLRAQIEADRIRREAEAKAERMKGEIAARKEGISYNEYQNRISRTMGYGCGSYCGD</sequence>
<evidence type="ECO:0000313" key="1">
    <source>
        <dbReference type="EMBL" id="KAA4666456.1"/>
    </source>
</evidence>
<dbReference type="AlphaFoldDB" id="A0A414DVD3"/>
<reference evidence="1 2" key="1">
    <citation type="journal article" date="2019" name="Nat. Med.">
        <title>A library of human gut bacterial isolates paired with longitudinal multiomics data enables mechanistic microbiome research.</title>
        <authorList>
            <person name="Poyet M."/>
            <person name="Groussin M."/>
            <person name="Gibbons S.M."/>
            <person name="Avila-Pacheco J."/>
            <person name="Jiang X."/>
            <person name="Kearney S.M."/>
            <person name="Perrotta A.R."/>
            <person name="Berdy B."/>
            <person name="Zhao S."/>
            <person name="Lieberman T.D."/>
            <person name="Swanson P.K."/>
            <person name="Smith M."/>
            <person name="Roesemann S."/>
            <person name="Alexander J.E."/>
            <person name="Rich S.A."/>
            <person name="Livny J."/>
            <person name="Vlamakis H."/>
            <person name="Clish C."/>
            <person name="Bullock K."/>
            <person name="Deik A."/>
            <person name="Scott J."/>
            <person name="Pierce K.A."/>
            <person name="Xavier R.J."/>
            <person name="Alm E.J."/>
        </authorList>
    </citation>
    <scope>NUCLEOTIDE SEQUENCE [LARGE SCALE GENOMIC DNA]</scope>
    <source>
        <strain evidence="1 2">BIOML-A14</strain>
    </source>
</reference>
<gene>
    <name evidence="1" type="ORF">F3B98_01600</name>
</gene>
<proteinExistence type="predicted"/>
<comment type="caution">
    <text evidence="1">The sequence shown here is derived from an EMBL/GenBank/DDBJ whole genome shotgun (WGS) entry which is preliminary data.</text>
</comment>
<evidence type="ECO:0000313" key="2">
    <source>
        <dbReference type="Proteomes" id="UP000435985"/>
    </source>
</evidence>
<name>A0A414DVD3_BACOV</name>
<dbReference type="EMBL" id="VWFO01000002">
    <property type="protein sequence ID" value="KAA4666456.1"/>
    <property type="molecule type" value="Genomic_DNA"/>
</dbReference>
<accession>A0A414DVD3</accession>
<organism evidence="1 2">
    <name type="scientific">Bacteroides ovatus</name>
    <dbReference type="NCBI Taxonomy" id="28116"/>
    <lineage>
        <taxon>Bacteria</taxon>
        <taxon>Pseudomonadati</taxon>
        <taxon>Bacteroidota</taxon>
        <taxon>Bacteroidia</taxon>
        <taxon>Bacteroidales</taxon>
        <taxon>Bacteroidaceae</taxon>
        <taxon>Bacteroides</taxon>
    </lineage>
</organism>
<protein>
    <submittedName>
        <fullName evidence="1">Uncharacterized protein</fullName>
    </submittedName>
</protein>